<dbReference type="AlphaFoldDB" id="A0A381Y7T9"/>
<protein>
    <recommendedName>
        <fullName evidence="2">Amino acid synthesis family protein</fullName>
    </recommendedName>
</protein>
<evidence type="ECO:0008006" key="2">
    <source>
        <dbReference type="Google" id="ProtNLM"/>
    </source>
</evidence>
<gene>
    <name evidence="1" type="ORF">METZ01_LOCUS125321</name>
</gene>
<dbReference type="EMBL" id="UINC01017469">
    <property type="protein sequence ID" value="SVA72467.1"/>
    <property type="molecule type" value="Genomic_DNA"/>
</dbReference>
<name>A0A381Y7T9_9ZZZZ</name>
<organism evidence="1">
    <name type="scientific">marine metagenome</name>
    <dbReference type="NCBI Taxonomy" id="408172"/>
    <lineage>
        <taxon>unclassified sequences</taxon>
        <taxon>metagenomes</taxon>
        <taxon>ecological metagenomes</taxon>
    </lineage>
</organism>
<dbReference type="Pfam" id="PF06684">
    <property type="entry name" value="AA_synth"/>
    <property type="match status" value="1"/>
</dbReference>
<dbReference type="InterPro" id="IPR009569">
    <property type="entry name" value="AA_synth_put"/>
</dbReference>
<sequence>MTLVDIRKIVVTVESVRHDGGPPVESPLHAGAIFAVVKNPYAGRFEPDLMPMMAELKPLGKELAKKLITALGVEASAVESYGKGAIVGSEGELEHGALWHEAGGWGMREVLGGTKAIVPSSKMIGAIGARLMIPLGHVRAAYVRSHMSSIEVGAHDSPRANEILYALAMATGARIHARIGGLAAADVVGEDGLR</sequence>
<dbReference type="Gene3D" id="3.30.1330.110">
    <property type="entry name" value="BB2672"/>
    <property type="match status" value="1"/>
</dbReference>
<dbReference type="SUPFAM" id="SSF160519">
    <property type="entry name" value="BB2672-like"/>
    <property type="match status" value="1"/>
</dbReference>
<accession>A0A381Y7T9</accession>
<evidence type="ECO:0000313" key="1">
    <source>
        <dbReference type="EMBL" id="SVA72467.1"/>
    </source>
</evidence>
<dbReference type="InterPro" id="IPR035936">
    <property type="entry name" value="BB2672"/>
</dbReference>
<reference evidence="1" key="1">
    <citation type="submission" date="2018-05" db="EMBL/GenBank/DDBJ databases">
        <authorList>
            <person name="Lanie J.A."/>
            <person name="Ng W.-L."/>
            <person name="Kazmierczak K.M."/>
            <person name="Andrzejewski T.M."/>
            <person name="Davidsen T.M."/>
            <person name="Wayne K.J."/>
            <person name="Tettelin H."/>
            <person name="Glass J.I."/>
            <person name="Rusch D."/>
            <person name="Podicherti R."/>
            <person name="Tsui H.-C.T."/>
            <person name="Winkler M.E."/>
        </authorList>
    </citation>
    <scope>NUCLEOTIDE SEQUENCE</scope>
</reference>
<proteinExistence type="predicted"/>